<proteinExistence type="predicted"/>
<dbReference type="InterPro" id="IPR046702">
    <property type="entry name" value="DUF6572"/>
</dbReference>
<reference evidence="1 2" key="1">
    <citation type="submission" date="2020-08" db="EMBL/GenBank/DDBJ databases">
        <title>Description of novel Flavobacterium F-408 isolate.</title>
        <authorList>
            <person name="Saticioglu I.B."/>
            <person name="Duman M."/>
            <person name="Altun S."/>
        </authorList>
    </citation>
    <scope>NUCLEOTIDE SEQUENCE [LARGE SCALE GENOMIC DNA]</scope>
    <source>
        <strain evidence="1 2">F-408</strain>
    </source>
</reference>
<dbReference type="RefSeq" id="WP_166125128.1">
    <property type="nucleotide sequence ID" value="NZ_JAANOQ010000001.1"/>
</dbReference>
<accession>A0ABR7IVT0</accession>
<name>A0ABR7IVT0_9FLAO</name>
<comment type="caution">
    <text evidence="1">The sequence shown here is derived from an EMBL/GenBank/DDBJ whole genome shotgun (WGS) entry which is preliminary data.</text>
</comment>
<evidence type="ECO:0000313" key="2">
    <source>
        <dbReference type="Proteomes" id="UP000605990"/>
    </source>
</evidence>
<keyword evidence="2" id="KW-1185">Reference proteome</keyword>
<sequence>MAIDNPNVIDFISISPENKVVLTISDHFEWNEDDEHLLLLQNKINSYLEVIESKQIFEIYPDANDKEFVIQAYLKYQPNKEGKLFLDEIIVFLKSKNYEFNYFIEN</sequence>
<gene>
    <name evidence="1" type="ORF">H8R27_03300</name>
</gene>
<protein>
    <recommendedName>
        <fullName evidence="3">DUF695 domain-containing protein</fullName>
    </recommendedName>
</protein>
<dbReference type="Proteomes" id="UP000605990">
    <property type="component" value="Unassembled WGS sequence"/>
</dbReference>
<evidence type="ECO:0008006" key="3">
    <source>
        <dbReference type="Google" id="ProtNLM"/>
    </source>
</evidence>
<dbReference type="Pfam" id="PF20212">
    <property type="entry name" value="DUF6572"/>
    <property type="match status" value="1"/>
</dbReference>
<dbReference type="EMBL" id="JACRUN010000001">
    <property type="protein sequence ID" value="MBC5833901.1"/>
    <property type="molecule type" value="Genomic_DNA"/>
</dbReference>
<evidence type="ECO:0000313" key="1">
    <source>
        <dbReference type="EMBL" id="MBC5833901.1"/>
    </source>
</evidence>
<organism evidence="1 2">
    <name type="scientific">Flavobacterium bernardetii</name>
    <dbReference type="NCBI Taxonomy" id="2813823"/>
    <lineage>
        <taxon>Bacteria</taxon>
        <taxon>Pseudomonadati</taxon>
        <taxon>Bacteroidota</taxon>
        <taxon>Flavobacteriia</taxon>
        <taxon>Flavobacteriales</taxon>
        <taxon>Flavobacteriaceae</taxon>
        <taxon>Flavobacterium</taxon>
    </lineage>
</organism>